<reference evidence="2 3" key="1">
    <citation type="submission" date="2016-10" db="EMBL/GenBank/DDBJ databases">
        <authorList>
            <person name="de Groot N.N."/>
        </authorList>
    </citation>
    <scope>NUCLEOTIDE SEQUENCE [LARGE SCALE GENOMIC DNA]</scope>
    <source>
        <strain evidence="2 3">DSM 12271</strain>
    </source>
</reference>
<proteinExistence type="predicted"/>
<protein>
    <submittedName>
        <fullName evidence="2">Uncharacterized protein</fullName>
    </submittedName>
</protein>
<dbReference type="AlphaFoldDB" id="A0A1I1BF06"/>
<keyword evidence="1" id="KW-1133">Transmembrane helix</keyword>
<accession>A0A1I1BF06</accession>
<feature type="non-terminal residue" evidence="2">
    <location>
        <position position="31"/>
    </location>
</feature>
<evidence type="ECO:0000256" key="1">
    <source>
        <dbReference type="SAM" id="Phobius"/>
    </source>
</evidence>
<feature type="transmembrane region" description="Helical" evidence="1">
    <location>
        <begin position="12"/>
        <end position="30"/>
    </location>
</feature>
<keyword evidence="1" id="KW-0812">Transmembrane</keyword>
<evidence type="ECO:0000313" key="3">
    <source>
        <dbReference type="Proteomes" id="UP000198619"/>
    </source>
</evidence>
<name>A0A1I1BF06_9CLOT</name>
<keyword evidence="3" id="KW-1185">Reference proteome</keyword>
<organism evidence="2 3">
    <name type="scientific">Clostridium frigidicarnis</name>
    <dbReference type="NCBI Taxonomy" id="84698"/>
    <lineage>
        <taxon>Bacteria</taxon>
        <taxon>Bacillati</taxon>
        <taxon>Bacillota</taxon>
        <taxon>Clostridia</taxon>
        <taxon>Eubacteriales</taxon>
        <taxon>Clostridiaceae</taxon>
        <taxon>Clostridium</taxon>
    </lineage>
</organism>
<evidence type="ECO:0000313" key="2">
    <source>
        <dbReference type="EMBL" id="SFB48216.1"/>
    </source>
</evidence>
<sequence>MKNLNLKEKFKKVDKLFFVFIVLLMAKSVLF</sequence>
<dbReference type="EMBL" id="FOKI01000103">
    <property type="protein sequence ID" value="SFB48216.1"/>
    <property type="molecule type" value="Genomic_DNA"/>
</dbReference>
<gene>
    <name evidence="2" type="ORF">SAMN04488528_11031</name>
</gene>
<dbReference type="Proteomes" id="UP000198619">
    <property type="component" value="Unassembled WGS sequence"/>
</dbReference>
<keyword evidence="1" id="KW-0472">Membrane</keyword>